<dbReference type="Proteomes" id="UP000316988">
    <property type="component" value="Unassembled WGS sequence"/>
</dbReference>
<accession>A0A554SQ10</accession>
<gene>
    <name evidence="1" type="ORF">FNM00_02225</name>
</gene>
<protein>
    <recommendedName>
        <fullName evidence="3">Secreted protein</fullName>
    </recommendedName>
</protein>
<name>A0A554SQ10_9ACTN</name>
<dbReference type="RefSeq" id="WP_143911375.1">
    <property type="nucleotide sequence ID" value="NZ_VLNT01000001.1"/>
</dbReference>
<organism evidence="1 2">
    <name type="scientific">Aeromicrobium piscarium</name>
    <dbReference type="NCBI Taxonomy" id="2590901"/>
    <lineage>
        <taxon>Bacteria</taxon>
        <taxon>Bacillati</taxon>
        <taxon>Actinomycetota</taxon>
        <taxon>Actinomycetes</taxon>
        <taxon>Propionibacteriales</taxon>
        <taxon>Nocardioidaceae</taxon>
        <taxon>Aeromicrobium</taxon>
    </lineage>
</organism>
<dbReference type="InterPro" id="IPR043777">
    <property type="entry name" value="DUF5719"/>
</dbReference>
<sequence length="444" mass="44521">MKIQITPRFLAPVVAAAVIVVAAVVPSVSRDADERSPETLDVDATTYTCPSGDGLSVLAGQVSPGDSVSARALPDDAEIADLEDPADWRAAGSAGEAVAVTQTGSGSGAAGFVTGNADGSGDGLVVAPCATRADDDWFTGLGAVDGHDSQLVIVNPGDGPAVVRLSAWGESGALAIAGDDTITLDAGEVRRVAASDLAAAETTMAVRVQRLRGEATAQVLDAGSSDVRGSELMTASAAPAREVVVASADGEGARALLMTNPGEETANVRVSALGADNGTYVLEGLDDVPVEPGTVARVDLPAVDAPLLLSADQPVTATSRWQGENDLALGTSLTALEDRGALLPVVADTRLTVASTGRAGQATVEAFDTDMNSLGEQTLDIPEGGSLAIGAGEVADGAAYLLVTGPGMYAQARYAEGDGIALAPVLAAPTAVLAPHVSWGGRWH</sequence>
<proteinExistence type="predicted"/>
<keyword evidence="2" id="KW-1185">Reference proteome</keyword>
<dbReference type="EMBL" id="VLNT01000001">
    <property type="protein sequence ID" value="TSD68426.1"/>
    <property type="molecule type" value="Genomic_DNA"/>
</dbReference>
<evidence type="ECO:0000313" key="2">
    <source>
        <dbReference type="Proteomes" id="UP000316988"/>
    </source>
</evidence>
<dbReference type="AlphaFoldDB" id="A0A554SQ10"/>
<evidence type="ECO:0000313" key="1">
    <source>
        <dbReference type="EMBL" id="TSD68426.1"/>
    </source>
</evidence>
<evidence type="ECO:0008006" key="3">
    <source>
        <dbReference type="Google" id="ProtNLM"/>
    </source>
</evidence>
<dbReference type="OrthoDB" id="3729011at2"/>
<comment type="caution">
    <text evidence="1">The sequence shown here is derived from an EMBL/GenBank/DDBJ whole genome shotgun (WGS) entry which is preliminary data.</text>
</comment>
<reference evidence="1 2" key="1">
    <citation type="submission" date="2019-07" db="EMBL/GenBank/DDBJ databases">
        <authorList>
            <person name="Zhao L.H."/>
        </authorList>
    </citation>
    <scope>NUCLEOTIDE SEQUENCE [LARGE SCALE GENOMIC DNA]</scope>
    <source>
        <strain evidence="1 2">Co35</strain>
    </source>
</reference>
<dbReference type="Pfam" id="PF18986">
    <property type="entry name" value="DUF5719"/>
    <property type="match status" value="1"/>
</dbReference>